<reference evidence="1" key="1">
    <citation type="journal article" date="2023" name="Mol. Biol. Evol.">
        <title>Third-Generation Sequencing Reveals the Adaptive Role of the Epigenome in Three Deep-Sea Polychaetes.</title>
        <authorList>
            <person name="Perez M."/>
            <person name="Aroh O."/>
            <person name="Sun Y."/>
            <person name="Lan Y."/>
            <person name="Juniper S.K."/>
            <person name="Young C.R."/>
            <person name="Angers B."/>
            <person name="Qian P.Y."/>
        </authorList>
    </citation>
    <scope>NUCLEOTIDE SEQUENCE</scope>
    <source>
        <strain evidence="1">P08H-3</strain>
    </source>
</reference>
<proteinExistence type="predicted"/>
<name>A0AAD9MSI1_9ANNE</name>
<protein>
    <submittedName>
        <fullName evidence="1">Uncharacterized protein</fullName>
    </submittedName>
</protein>
<feature type="non-terminal residue" evidence="1">
    <location>
        <position position="1"/>
    </location>
</feature>
<sequence length="68" mass="8134">KKASLYEPNRITVKYSTNSFVYQVSKLWNSIENNVKTLEFKAFKRKRYSWIPNNCYCSVCMLCKLQNI</sequence>
<dbReference type="EMBL" id="JAODUP010000944">
    <property type="protein sequence ID" value="KAK2142523.1"/>
    <property type="molecule type" value="Genomic_DNA"/>
</dbReference>
<organism evidence="1 2">
    <name type="scientific">Paralvinella palmiformis</name>
    <dbReference type="NCBI Taxonomy" id="53620"/>
    <lineage>
        <taxon>Eukaryota</taxon>
        <taxon>Metazoa</taxon>
        <taxon>Spiralia</taxon>
        <taxon>Lophotrochozoa</taxon>
        <taxon>Annelida</taxon>
        <taxon>Polychaeta</taxon>
        <taxon>Sedentaria</taxon>
        <taxon>Canalipalpata</taxon>
        <taxon>Terebellida</taxon>
        <taxon>Terebelliformia</taxon>
        <taxon>Alvinellidae</taxon>
        <taxon>Paralvinella</taxon>
    </lineage>
</organism>
<keyword evidence="2" id="KW-1185">Reference proteome</keyword>
<evidence type="ECO:0000313" key="1">
    <source>
        <dbReference type="EMBL" id="KAK2142523.1"/>
    </source>
</evidence>
<gene>
    <name evidence="1" type="ORF">LSH36_944g00008</name>
</gene>
<dbReference type="Proteomes" id="UP001208570">
    <property type="component" value="Unassembled WGS sequence"/>
</dbReference>
<comment type="caution">
    <text evidence="1">The sequence shown here is derived from an EMBL/GenBank/DDBJ whole genome shotgun (WGS) entry which is preliminary data.</text>
</comment>
<accession>A0AAD9MSI1</accession>
<evidence type="ECO:0000313" key="2">
    <source>
        <dbReference type="Proteomes" id="UP001208570"/>
    </source>
</evidence>
<dbReference type="AlphaFoldDB" id="A0AAD9MSI1"/>